<dbReference type="Proteomes" id="UP000199501">
    <property type="component" value="Unassembled WGS sequence"/>
</dbReference>
<dbReference type="STRING" id="1271860.SAMN05216174_109224"/>
<dbReference type="Gene3D" id="3.40.50.300">
    <property type="entry name" value="P-loop containing nucleotide triphosphate hydrolases"/>
    <property type="match status" value="1"/>
</dbReference>
<dbReference type="EMBL" id="FMZZ01000009">
    <property type="protein sequence ID" value="SDD30357.1"/>
    <property type="molecule type" value="Genomic_DNA"/>
</dbReference>
<dbReference type="InterPro" id="IPR027417">
    <property type="entry name" value="P-loop_NTPase"/>
</dbReference>
<dbReference type="Pfam" id="PF02492">
    <property type="entry name" value="cobW"/>
    <property type="match status" value="1"/>
</dbReference>
<feature type="domain" description="CobW C-terminal" evidence="1">
    <location>
        <begin position="253"/>
        <end position="369"/>
    </location>
</feature>
<dbReference type="NCBIfam" id="NF047431">
    <property type="entry name" value="hiber_recruit"/>
    <property type="match status" value="1"/>
</dbReference>
<reference evidence="3" key="1">
    <citation type="submission" date="2016-10" db="EMBL/GenBank/DDBJ databases">
        <authorList>
            <person name="Varghese N."/>
            <person name="Submissions S."/>
        </authorList>
    </citation>
    <scope>NUCLEOTIDE SEQUENCE [LARGE SCALE GENOMIC DNA]</scope>
    <source>
        <strain evidence="3">IBRC-M 10403</strain>
    </source>
</reference>
<dbReference type="SUPFAM" id="SSF90002">
    <property type="entry name" value="Hypothetical protein YjiA, C-terminal domain"/>
    <property type="match status" value="1"/>
</dbReference>
<dbReference type="AlphaFoldDB" id="A0A1G6TPQ9"/>
<evidence type="ECO:0000259" key="1">
    <source>
        <dbReference type="SMART" id="SM00833"/>
    </source>
</evidence>
<dbReference type="SMART" id="SM00833">
    <property type="entry name" value="CobW_C"/>
    <property type="match status" value="1"/>
</dbReference>
<protein>
    <submittedName>
        <fullName evidence="2">GTPase, G3E family</fullName>
    </submittedName>
</protein>
<dbReference type="InterPro" id="IPR003495">
    <property type="entry name" value="CobW/HypB/UreG_nucleotide-bd"/>
</dbReference>
<organism evidence="2 3">
    <name type="scientific">Actinokineospora iranica</name>
    <dbReference type="NCBI Taxonomy" id="1271860"/>
    <lineage>
        <taxon>Bacteria</taxon>
        <taxon>Bacillati</taxon>
        <taxon>Actinomycetota</taxon>
        <taxon>Actinomycetes</taxon>
        <taxon>Pseudonocardiales</taxon>
        <taxon>Pseudonocardiaceae</taxon>
        <taxon>Actinokineospora</taxon>
    </lineage>
</organism>
<accession>A0A1G6TPQ9</accession>
<evidence type="ECO:0000313" key="2">
    <source>
        <dbReference type="EMBL" id="SDD30357.1"/>
    </source>
</evidence>
<sequence>MSNDRRVRLVLASGLRREATEALADRFAGPSTAVVHHDLREVADGVVRRRLRVGARDTTVVLDLAHGCVSCTLREDLLPLVRKLIATPAVERIVLHLDPMVEPEPVCWALHHALVGEHTITDLADIEAVVTVLDERTWLDDATGDVQLAEHVPGVPSEDDRTLAQVAVGQVEFADAVVLDGRADAWLGARTAAVLDRLTPGAPRAYLDTLEQPELGLDALLAAVPENARRGEVTDAHGPLLRGQPPLDADCGVTLTVFRDRRPFHPERLHAAIDVLLDGVVRSRGRVWVASQPDVALWLESSGGGLRVGHAGVWLAAVDDESWDRADADRRAKAAFDWDPRFGDRVQELVVIAHRADPEDIVAALRSALLTDAEMADEDAWPHYPDPFGAWHADPCAETADLGVPTTRKEES</sequence>
<dbReference type="InterPro" id="IPR051927">
    <property type="entry name" value="Zn_Chap_cDPG_Synth"/>
</dbReference>
<dbReference type="PANTHER" id="PTHR43603">
    <property type="entry name" value="COBW DOMAIN-CONTAINING PROTEIN DDB_G0274527"/>
    <property type="match status" value="1"/>
</dbReference>
<dbReference type="Pfam" id="PF07683">
    <property type="entry name" value="CobW_C"/>
    <property type="match status" value="1"/>
</dbReference>
<gene>
    <name evidence="2" type="ORF">SAMN05216174_109224</name>
</gene>
<keyword evidence="3" id="KW-1185">Reference proteome</keyword>
<dbReference type="RefSeq" id="WP_228771774.1">
    <property type="nucleotide sequence ID" value="NZ_FMZZ01000009.1"/>
</dbReference>
<dbReference type="PANTHER" id="PTHR43603:SF1">
    <property type="entry name" value="ZINC-REGULATED GTPASE METALLOPROTEIN ACTIVATOR 1"/>
    <property type="match status" value="1"/>
</dbReference>
<proteinExistence type="predicted"/>
<name>A0A1G6TPQ9_9PSEU</name>
<evidence type="ECO:0000313" key="3">
    <source>
        <dbReference type="Proteomes" id="UP000199501"/>
    </source>
</evidence>
<dbReference type="InterPro" id="IPR011629">
    <property type="entry name" value="CobW-like_C"/>
</dbReference>